<proteinExistence type="predicted"/>
<evidence type="ECO:0000313" key="2">
    <source>
        <dbReference type="Proteomes" id="UP000325289"/>
    </source>
</evidence>
<dbReference type="AlphaFoldDB" id="A0A1I2DD33"/>
<protein>
    <submittedName>
        <fullName evidence="1">Uncharacterized protein</fullName>
    </submittedName>
</protein>
<sequence>MKRMSINDFLRYLGFSGFTALEPYPHPLTIISEGTRRLSDTGVGLIKNCSLKI</sequence>
<reference evidence="1 2" key="1">
    <citation type="submission" date="2016-10" db="EMBL/GenBank/DDBJ databases">
        <authorList>
            <person name="Varghese N."/>
            <person name="Submissions S."/>
        </authorList>
    </citation>
    <scope>NUCLEOTIDE SEQUENCE [LARGE SCALE GENOMIC DNA]</scope>
    <source>
        <strain evidence="2">YIM D21,KCTC 23444,ACCC 10710</strain>
    </source>
</reference>
<name>A0A1I2DD33_9RHOB</name>
<dbReference type="EMBL" id="FOMS01000016">
    <property type="protein sequence ID" value="SFE78502.1"/>
    <property type="molecule type" value="Genomic_DNA"/>
</dbReference>
<gene>
    <name evidence="1" type="ORF">SAMN04515678_11664</name>
</gene>
<accession>A0A1I2DD33</accession>
<keyword evidence="2" id="KW-1185">Reference proteome</keyword>
<dbReference type="Proteomes" id="UP000325289">
    <property type="component" value="Unassembled WGS sequence"/>
</dbReference>
<organism evidence="1 2">
    <name type="scientific">Roseivivax sediminis</name>
    <dbReference type="NCBI Taxonomy" id="936889"/>
    <lineage>
        <taxon>Bacteria</taxon>
        <taxon>Pseudomonadati</taxon>
        <taxon>Pseudomonadota</taxon>
        <taxon>Alphaproteobacteria</taxon>
        <taxon>Rhodobacterales</taxon>
        <taxon>Roseobacteraceae</taxon>
        <taxon>Roseivivax</taxon>
    </lineage>
</organism>
<evidence type="ECO:0000313" key="1">
    <source>
        <dbReference type="EMBL" id="SFE78502.1"/>
    </source>
</evidence>